<feature type="transmembrane region" description="Helical" evidence="1">
    <location>
        <begin position="219"/>
        <end position="247"/>
    </location>
</feature>
<accession>A0A4P2PXI1</accession>
<gene>
    <name evidence="2" type="ORF">SOCEGT47_017360</name>
</gene>
<dbReference type="EMBL" id="CP012670">
    <property type="protein sequence ID" value="AUX21256.1"/>
    <property type="molecule type" value="Genomic_DNA"/>
</dbReference>
<keyword evidence="1" id="KW-1133">Transmembrane helix</keyword>
<organism evidence="2 3">
    <name type="scientific">Sorangium cellulosum</name>
    <name type="common">Polyangium cellulosum</name>
    <dbReference type="NCBI Taxonomy" id="56"/>
    <lineage>
        <taxon>Bacteria</taxon>
        <taxon>Pseudomonadati</taxon>
        <taxon>Myxococcota</taxon>
        <taxon>Polyangia</taxon>
        <taxon>Polyangiales</taxon>
        <taxon>Polyangiaceae</taxon>
        <taxon>Sorangium</taxon>
    </lineage>
</organism>
<evidence type="ECO:0000256" key="1">
    <source>
        <dbReference type="SAM" id="Phobius"/>
    </source>
</evidence>
<dbReference type="AlphaFoldDB" id="A0A4P2PXI1"/>
<protein>
    <submittedName>
        <fullName evidence="2">Uncharacterized protein</fullName>
    </submittedName>
</protein>
<feature type="transmembrane region" description="Helical" evidence="1">
    <location>
        <begin position="178"/>
        <end position="199"/>
    </location>
</feature>
<dbReference type="Proteomes" id="UP000295781">
    <property type="component" value="Chromosome"/>
</dbReference>
<feature type="transmembrane region" description="Helical" evidence="1">
    <location>
        <begin position="107"/>
        <end position="128"/>
    </location>
</feature>
<sequence length="258" mass="28050">MLSHHARLELRSAFSLRHGVLLLALFGGVVLDSYLLPAMPAAVYRFFERLCRMRSWTEIVLFNDYMAVFAGLFWVGVVDSLRVHVVPVEEGYLDLLLSKPLARSRYLLARVLPIFAVIALMGVGLSLFLPLKIALINGPRDLDVPGTIGAALAIVALVLACVAVLNLVFLFAKETYHAVLLSFVLFAAVVLPGAMFMYRPDLFAGREALRDVVVFPANLVWHAGAMPALAPALSLAALALSAAMILLGARRLERADVG</sequence>
<keyword evidence="1" id="KW-0472">Membrane</keyword>
<feature type="transmembrane region" description="Helical" evidence="1">
    <location>
        <begin position="148"/>
        <end position="171"/>
    </location>
</feature>
<reference evidence="2 3" key="1">
    <citation type="submission" date="2015-09" db="EMBL/GenBank/DDBJ databases">
        <title>Sorangium comparison.</title>
        <authorList>
            <person name="Zaburannyi N."/>
            <person name="Bunk B."/>
            <person name="Overmann J."/>
            <person name="Mueller R."/>
        </authorList>
    </citation>
    <scope>NUCLEOTIDE SEQUENCE [LARGE SCALE GENOMIC DNA]</scope>
    <source>
        <strain evidence="2 3">So ceGT47</strain>
    </source>
</reference>
<keyword evidence="1" id="KW-0812">Transmembrane</keyword>
<dbReference type="RefSeq" id="WP_129346600.1">
    <property type="nucleotide sequence ID" value="NZ_CP012670.1"/>
</dbReference>
<evidence type="ECO:0000313" key="3">
    <source>
        <dbReference type="Proteomes" id="UP000295781"/>
    </source>
</evidence>
<name>A0A4P2PXI1_SORCE</name>
<proteinExistence type="predicted"/>
<evidence type="ECO:0000313" key="2">
    <source>
        <dbReference type="EMBL" id="AUX21256.1"/>
    </source>
</evidence>
<feature type="transmembrane region" description="Helical" evidence="1">
    <location>
        <begin position="20"/>
        <end position="47"/>
    </location>
</feature>
<dbReference type="OrthoDB" id="5513558at2"/>
<feature type="transmembrane region" description="Helical" evidence="1">
    <location>
        <begin position="67"/>
        <end position="86"/>
    </location>
</feature>